<gene>
    <name evidence="2" type="ORF">KIPB_013154</name>
</gene>
<reference evidence="2 3" key="1">
    <citation type="journal article" date="2018" name="PLoS ONE">
        <title>The draft genome of Kipferlia bialata reveals reductive genome evolution in fornicate parasites.</title>
        <authorList>
            <person name="Tanifuji G."/>
            <person name="Takabayashi S."/>
            <person name="Kume K."/>
            <person name="Takagi M."/>
            <person name="Nakayama T."/>
            <person name="Kamikawa R."/>
            <person name="Inagaki Y."/>
            <person name="Hashimoto T."/>
        </authorList>
    </citation>
    <scope>NUCLEOTIDE SEQUENCE [LARGE SCALE GENOMIC DNA]</scope>
    <source>
        <strain evidence="2">NY0173</strain>
    </source>
</reference>
<evidence type="ECO:0000313" key="3">
    <source>
        <dbReference type="Proteomes" id="UP000265618"/>
    </source>
</evidence>
<feature type="non-terminal residue" evidence="2">
    <location>
        <position position="1"/>
    </location>
</feature>
<comment type="caution">
    <text evidence="2">The sequence shown here is derived from an EMBL/GenBank/DDBJ whole genome shotgun (WGS) entry which is preliminary data.</text>
</comment>
<sequence length="170" mass="19320">MSETLLRRFEALNLLVRDLASSGLAIDDEMLLKTARFVLKVARSSKVTSEADFVYHILECDPSLRDVIDMGLLYRKLKALDALGKPVKAVSRHNPAQDDITLETPFPRALYARGREAEPRVQQRHQVEEEEERPAQRVVLDEDDLVQMDHAAPDDIVDVECKPEEPAFLQ</sequence>
<evidence type="ECO:0000313" key="2">
    <source>
        <dbReference type="EMBL" id="GIQ90381.1"/>
    </source>
</evidence>
<feature type="region of interest" description="Disordered" evidence="1">
    <location>
        <begin position="117"/>
        <end position="137"/>
    </location>
</feature>
<organism evidence="2 3">
    <name type="scientific">Kipferlia bialata</name>
    <dbReference type="NCBI Taxonomy" id="797122"/>
    <lineage>
        <taxon>Eukaryota</taxon>
        <taxon>Metamonada</taxon>
        <taxon>Carpediemonas-like organisms</taxon>
        <taxon>Kipferlia</taxon>
    </lineage>
</organism>
<dbReference type="EMBL" id="BDIP01006106">
    <property type="protein sequence ID" value="GIQ90381.1"/>
    <property type="molecule type" value="Genomic_DNA"/>
</dbReference>
<proteinExistence type="predicted"/>
<accession>A0A9K3D951</accession>
<dbReference type="AlphaFoldDB" id="A0A9K3D951"/>
<feature type="compositionally biased region" description="Basic and acidic residues" evidence="1">
    <location>
        <begin position="117"/>
        <end position="127"/>
    </location>
</feature>
<name>A0A9K3D951_9EUKA</name>
<keyword evidence="3" id="KW-1185">Reference proteome</keyword>
<evidence type="ECO:0000256" key="1">
    <source>
        <dbReference type="SAM" id="MobiDB-lite"/>
    </source>
</evidence>
<protein>
    <submittedName>
        <fullName evidence="2">Uncharacterized protein</fullName>
    </submittedName>
</protein>
<dbReference type="Proteomes" id="UP000265618">
    <property type="component" value="Unassembled WGS sequence"/>
</dbReference>